<accession>A0A851GEL1</accession>
<dbReference type="GO" id="GO:0003723">
    <property type="term" value="F:RNA binding"/>
    <property type="evidence" value="ECO:0007669"/>
    <property type="project" value="UniProtKB-KW"/>
</dbReference>
<dbReference type="Proteomes" id="UP000557872">
    <property type="component" value="Unassembled WGS sequence"/>
</dbReference>
<dbReference type="Gene3D" id="3.10.290.10">
    <property type="entry name" value="RNA-binding S4 domain"/>
    <property type="match status" value="1"/>
</dbReference>
<dbReference type="InterPro" id="IPR006145">
    <property type="entry name" value="PsdUridine_synth_RsuA/RluA"/>
</dbReference>
<evidence type="ECO:0000256" key="2">
    <source>
        <dbReference type="ARBA" id="ARBA00022884"/>
    </source>
</evidence>
<dbReference type="GO" id="GO:0120159">
    <property type="term" value="F:rRNA pseudouridine synthase activity"/>
    <property type="evidence" value="ECO:0007669"/>
    <property type="project" value="UniProtKB-ARBA"/>
</dbReference>
<keyword evidence="3 5" id="KW-0413">Isomerase</keyword>
<dbReference type="PROSITE" id="PS01149">
    <property type="entry name" value="PSI_RSU"/>
    <property type="match status" value="1"/>
</dbReference>
<dbReference type="InterPro" id="IPR036986">
    <property type="entry name" value="S4_RNA-bd_sf"/>
</dbReference>
<dbReference type="InterPro" id="IPR020103">
    <property type="entry name" value="PsdUridine_synth_cat_dom_sf"/>
</dbReference>
<dbReference type="SUPFAM" id="SSF55120">
    <property type="entry name" value="Pseudouridine synthase"/>
    <property type="match status" value="1"/>
</dbReference>
<dbReference type="GO" id="GO:0005829">
    <property type="term" value="C:cytosol"/>
    <property type="evidence" value="ECO:0007669"/>
    <property type="project" value="UniProtKB-ARBA"/>
</dbReference>
<dbReference type="InterPro" id="IPR000748">
    <property type="entry name" value="PsdUridine_synth_RsuA/RluB/E/F"/>
</dbReference>
<dbReference type="Gene3D" id="3.30.70.580">
    <property type="entry name" value="Pseudouridine synthase I, catalytic domain, N-terminal subdomain"/>
    <property type="match status" value="1"/>
</dbReference>
<organism evidence="7 8">
    <name type="scientific">Oceaniferula marina</name>
    <dbReference type="NCBI Taxonomy" id="2748318"/>
    <lineage>
        <taxon>Bacteria</taxon>
        <taxon>Pseudomonadati</taxon>
        <taxon>Verrucomicrobiota</taxon>
        <taxon>Verrucomicrobiia</taxon>
        <taxon>Verrucomicrobiales</taxon>
        <taxon>Verrucomicrobiaceae</taxon>
        <taxon>Oceaniferula</taxon>
    </lineage>
</organism>
<comment type="caution">
    <text evidence="7">The sequence shown here is derived from an EMBL/GenBank/DDBJ whole genome shotgun (WGS) entry which is preliminary data.</text>
</comment>
<feature type="domain" description="Pseudouridine synthase RsuA/RluA-like" evidence="6">
    <location>
        <begin position="62"/>
        <end position="197"/>
    </location>
</feature>
<evidence type="ECO:0000259" key="6">
    <source>
        <dbReference type="Pfam" id="PF00849"/>
    </source>
</evidence>
<sequence>MRLDRFLSQNTPHGRRGIRPLLSACRVSVDGHITRDPDHQITSFSQVTLDGKTLQAGTEAVYLMLHKPAGFLSATSDPVHPTVMELLHPRDHPEQLHIAGRLDRASTGLLILTNDGRWSRDLTNPSDEHHQGIGKTYLVDTAEPITEETKIRFEQGIYFAYEDLTTGPADLQIISPTRCELTIYEGRYHQIKRMFHAVGNRVTALHRTSIGPIHLDPALDPGESRRLHREETDWLIVRTS</sequence>
<dbReference type="InterPro" id="IPR018496">
    <property type="entry name" value="PsdUridine_synth_RsuA/RluB_CS"/>
</dbReference>
<dbReference type="InterPro" id="IPR042092">
    <property type="entry name" value="PsdUridine_s_RsuA/RluB/E/F_cat"/>
</dbReference>
<dbReference type="CDD" id="cd02553">
    <property type="entry name" value="PseudoU_synth_RsuA"/>
    <property type="match status" value="1"/>
</dbReference>
<reference evidence="7 8" key="1">
    <citation type="submission" date="2020-07" db="EMBL/GenBank/DDBJ databases">
        <title>Roseicoccus Jingziensis gen. nov., sp. nov., isolated from coastal seawater.</title>
        <authorList>
            <person name="Feng X."/>
        </authorList>
    </citation>
    <scope>NUCLEOTIDE SEQUENCE [LARGE SCALE GENOMIC DNA]</scope>
    <source>
        <strain evidence="7 8">N1E253</strain>
    </source>
</reference>
<dbReference type="InterPro" id="IPR020094">
    <property type="entry name" value="TruA/RsuA/RluB/E/F_N"/>
</dbReference>
<gene>
    <name evidence="7" type="ORF">HW115_06950</name>
</gene>
<evidence type="ECO:0000313" key="8">
    <source>
        <dbReference type="Proteomes" id="UP000557872"/>
    </source>
</evidence>
<keyword evidence="8" id="KW-1185">Reference proteome</keyword>
<dbReference type="Gene3D" id="3.30.70.1560">
    <property type="entry name" value="Alpha-L RNA-binding motif"/>
    <property type="match status" value="1"/>
</dbReference>
<dbReference type="EMBL" id="JACBAZ010000002">
    <property type="protein sequence ID" value="NWK55342.1"/>
    <property type="molecule type" value="Genomic_DNA"/>
</dbReference>
<comment type="similarity">
    <text evidence="1 5">Belongs to the pseudouridine synthase RsuA family.</text>
</comment>
<dbReference type="SUPFAM" id="SSF55174">
    <property type="entry name" value="Alpha-L RNA-binding motif"/>
    <property type="match status" value="1"/>
</dbReference>
<dbReference type="PROSITE" id="PS50889">
    <property type="entry name" value="S4"/>
    <property type="match status" value="1"/>
</dbReference>
<protein>
    <recommendedName>
        <fullName evidence="5">Pseudouridine synthase</fullName>
        <ecNumber evidence="5">5.4.99.-</ecNumber>
    </recommendedName>
</protein>
<dbReference type="FunFam" id="3.30.70.1560:FF:000001">
    <property type="entry name" value="Pseudouridine synthase"/>
    <property type="match status" value="1"/>
</dbReference>
<evidence type="ECO:0000256" key="3">
    <source>
        <dbReference type="ARBA" id="ARBA00023235"/>
    </source>
</evidence>
<name>A0A851GEL1_9BACT</name>
<evidence type="ECO:0000256" key="5">
    <source>
        <dbReference type="RuleBase" id="RU003887"/>
    </source>
</evidence>
<dbReference type="Pfam" id="PF00849">
    <property type="entry name" value="PseudoU_synth_2"/>
    <property type="match status" value="1"/>
</dbReference>
<dbReference type="AlphaFoldDB" id="A0A851GEL1"/>
<evidence type="ECO:0000256" key="4">
    <source>
        <dbReference type="PROSITE-ProRule" id="PRU00182"/>
    </source>
</evidence>
<dbReference type="GO" id="GO:0000455">
    <property type="term" value="P:enzyme-directed rRNA pseudouridine synthesis"/>
    <property type="evidence" value="ECO:0007669"/>
    <property type="project" value="UniProtKB-ARBA"/>
</dbReference>
<dbReference type="RefSeq" id="WP_178931862.1">
    <property type="nucleotide sequence ID" value="NZ_JACBAZ010000002.1"/>
</dbReference>
<evidence type="ECO:0000313" key="7">
    <source>
        <dbReference type="EMBL" id="NWK55342.1"/>
    </source>
</evidence>
<dbReference type="NCBIfam" id="TIGR00093">
    <property type="entry name" value="pseudouridine synthase"/>
    <property type="match status" value="1"/>
</dbReference>
<dbReference type="PANTHER" id="PTHR47683">
    <property type="entry name" value="PSEUDOURIDINE SYNTHASE FAMILY PROTEIN-RELATED"/>
    <property type="match status" value="1"/>
</dbReference>
<keyword evidence="2 4" id="KW-0694">RNA-binding</keyword>
<dbReference type="InterPro" id="IPR050343">
    <property type="entry name" value="RsuA_PseudoU_synthase"/>
</dbReference>
<dbReference type="EC" id="5.4.99.-" evidence="5"/>
<dbReference type="PANTHER" id="PTHR47683:SF4">
    <property type="entry name" value="PSEUDOURIDINE SYNTHASE"/>
    <property type="match status" value="1"/>
</dbReference>
<evidence type="ECO:0000256" key="1">
    <source>
        <dbReference type="ARBA" id="ARBA00008348"/>
    </source>
</evidence>
<proteinExistence type="inferred from homology"/>